<proteinExistence type="predicted"/>
<dbReference type="Gene3D" id="3.40.50.11350">
    <property type="match status" value="1"/>
</dbReference>
<dbReference type="AlphaFoldDB" id="A0A8H3BCR0"/>
<evidence type="ECO:0000256" key="3">
    <source>
        <dbReference type="ARBA" id="ARBA00023277"/>
    </source>
</evidence>
<name>A0A8H3BCR0_9AGAM</name>
<protein>
    <submittedName>
        <fullName evidence="4">Uncharacterized protein</fullName>
    </submittedName>
</protein>
<dbReference type="InterPro" id="IPR019378">
    <property type="entry name" value="GDP-Fuc_O-FucTrfase"/>
</dbReference>
<dbReference type="Pfam" id="PF10250">
    <property type="entry name" value="O-FucT"/>
    <property type="match status" value="1"/>
</dbReference>
<feature type="non-terminal residue" evidence="4">
    <location>
        <position position="1"/>
    </location>
</feature>
<evidence type="ECO:0000313" key="4">
    <source>
        <dbReference type="EMBL" id="CAE6452544.1"/>
    </source>
</evidence>
<gene>
    <name evidence="4" type="ORF">RDB_LOCUS147572</name>
</gene>
<reference evidence="4" key="1">
    <citation type="submission" date="2021-01" db="EMBL/GenBank/DDBJ databases">
        <authorList>
            <person name="Kaushik A."/>
        </authorList>
    </citation>
    <scope>NUCLEOTIDE SEQUENCE</scope>
    <source>
        <strain evidence="4">AG1-1C</strain>
    </source>
</reference>
<dbReference type="GO" id="GO:0006004">
    <property type="term" value="P:fucose metabolic process"/>
    <property type="evidence" value="ECO:0007669"/>
    <property type="project" value="UniProtKB-KW"/>
</dbReference>
<keyword evidence="2" id="KW-0294">Fucose metabolism</keyword>
<dbReference type="EMBL" id="CAJMWS010000580">
    <property type="protein sequence ID" value="CAE6452544.1"/>
    <property type="molecule type" value="Genomic_DNA"/>
</dbReference>
<keyword evidence="1" id="KW-0808">Transferase</keyword>
<sequence length="409" mass="46238">DQLPQHNLSAPYPEGKSGRYLRFSNQVWGTGWNNVLQERLLNTILAYSAGRAPVFSPFEAWAHPPRDDTTFGGQRNVLIIPYNALLSGPTSGMSWGPSDRHPRAVSQKYWELVCPGSERRIVDADEVMKQVGRESDGIKMLTEWAKLTKDMPEKCVEIKGTQVFDFYLIGSTRILSLCEAFKNHPTVKLLEDSEVVKNGVRENMGKLQTVEGAQRPYIPKSSGVIEGLLGIHIRRGDFRGDLGKDNGHCFNLGRWGSAYSGWNQLPQLRDKYDSPSREGVEGGQYSPEIRDYYLKHCLPTAEQVVARIREIQTESRTHLSHIFIANNAEDEYLTDLRHKLATDGWETKKIVTSKDLELNWQAKSVNNVVDMAILTRAEIFIGNGWSSMSSNIVMRRLTTGQTPESTRLW</sequence>
<accession>A0A8H3BCR0</accession>
<dbReference type="Proteomes" id="UP000663846">
    <property type="component" value="Unassembled WGS sequence"/>
</dbReference>
<dbReference type="CDD" id="cd11296">
    <property type="entry name" value="O-FucT_like"/>
    <property type="match status" value="1"/>
</dbReference>
<comment type="caution">
    <text evidence="4">The sequence shown here is derived from an EMBL/GenBank/DDBJ whole genome shotgun (WGS) entry which is preliminary data.</text>
</comment>
<evidence type="ECO:0000313" key="5">
    <source>
        <dbReference type="Proteomes" id="UP000663846"/>
    </source>
</evidence>
<evidence type="ECO:0000256" key="1">
    <source>
        <dbReference type="ARBA" id="ARBA00022679"/>
    </source>
</evidence>
<evidence type="ECO:0000256" key="2">
    <source>
        <dbReference type="ARBA" id="ARBA00023253"/>
    </source>
</evidence>
<keyword evidence="3" id="KW-0119">Carbohydrate metabolism</keyword>
<dbReference type="GO" id="GO:0016740">
    <property type="term" value="F:transferase activity"/>
    <property type="evidence" value="ECO:0007669"/>
    <property type="project" value="UniProtKB-KW"/>
</dbReference>
<organism evidence="4 5">
    <name type="scientific">Rhizoctonia solani</name>
    <dbReference type="NCBI Taxonomy" id="456999"/>
    <lineage>
        <taxon>Eukaryota</taxon>
        <taxon>Fungi</taxon>
        <taxon>Dikarya</taxon>
        <taxon>Basidiomycota</taxon>
        <taxon>Agaricomycotina</taxon>
        <taxon>Agaricomycetes</taxon>
        <taxon>Cantharellales</taxon>
        <taxon>Ceratobasidiaceae</taxon>
        <taxon>Rhizoctonia</taxon>
    </lineage>
</organism>